<keyword evidence="2" id="KW-1185">Reference proteome</keyword>
<evidence type="ECO:0000313" key="2">
    <source>
        <dbReference type="Proteomes" id="UP000525389"/>
    </source>
</evidence>
<dbReference type="RefSeq" id="WP_184025976.1">
    <property type="nucleotide sequence ID" value="NZ_JACHFN010000002.1"/>
</dbReference>
<organism evidence="1 2">
    <name type="scientific">Deinococcus budaensis</name>
    <dbReference type="NCBI Taxonomy" id="1665626"/>
    <lineage>
        <taxon>Bacteria</taxon>
        <taxon>Thermotogati</taxon>
        <taxon>Deinococcota</taxon>
        <taxon>Deinococci</taxon>
        <taxon>Deinococcales</taxon>
        <taxon>Deinococcaceae</taxon>
        <taxon>Deinococcus</taxon>
    </lineage>
</organism>
<dbReference type="AlphaFoldDB" id="A0A7W8LPC4"/>
<sequence length="82" mass="8436">MPAPSEFISLTTGGVSLSGFVSAGDLRRIDSGHACVVVIHEAEGDGWPLGRLVGSFSGGELTLHAPVWRDLPQPGWAGQPGA</sequence>
<dbReference type="Proteomes" id="UP000525389">
    <property type="component" value="Unassembled WGS sequence"/>
</dbReference>
<accession>A0A7W8LPC4</accession>
<evidence type="ECO:0000313" key="1">
    <source>
        <dbReference type="EMBL" id="MBB5233482.1"/>
    </source>
</evidence>
<name>A0A7W8LPC4_9DEIO</name>
<protein>
    <submittedName>
        <fullName evidence="1">Uncharacterized protein</fullName>
    </submittedName>
</protein>
<proteinExistence type="predicted"/>
<comment type="caution">
    <text evidence="1">The sequence shown here is derived from an EMBL/GenBank/DDBJ whole genome shotgun (WGS) entry which is preliminary data.</text>
</comment>
<gene>
    <name evidence="1" type="ORF">HNQ09_000899</name>
</gene>
<dbReference type="EMBL" id="JACHFN010000002">
    <property type="protein sequence ID" value="MBB5233482.1"/>
    <property type="molecule type" value="Genomic_DNA"/>
</dbReference>
<reference evidence="1 2" key="1">
    <citation type="submission" date="2020-08" db="EMBL/GenBank/DDBJ databases">
        <title>Genomic Encyclopedia of Type Strains, Phase IV (KMG-IV): sequencing the most valuable type-strain genomes for metagenomic binning, comparative biology and taxonomic classification.</title>
        <authorList>
            <person name="Goeker M."/>
        </authorList>
    </citation>
    <scope>NUCLEOTIDE SEQUENCE [LARGE SCALE GENOMIC DNA]</scope>
    <source>
        <strain evidence="1 2">DSM 101791</strain>
    </source>
</reference>